<dbReference type="Gene3D" id="1.10.10.10">
    <property type="entry name" value="Winged helix-like DNA-binding domain superfamily/Winged helix DNA-binding domain"/>
    <property type="match status" value="1"/>
</dbReference>
<dbReference type="InterPro" id="IPR036388">
    <property type="entry name" value="WH-like_DNA-bd_sf"/>
</dbReference>
<reference evidence="7" key="1">
    <citation type="submission" date="2016-10" db="EMBL/GenBank/DDBJ databases">
        <authorList>
            <person name="Varghese N."/>
            <person name="Submissions S."/>
        </authorList>
    </citation>
    <scope>NUCLEOTIDE SEQUENCE [LARGE SCALE GENOMIC DNA]</scope>
    <source>
        <strain evidence="7">DSM 18887</strain>
    </source>
</reference>
<dbReference type="EMBL" id="FOGB01000006">
    <property type="protein sequence ID" value="SEQ70367.1"/>
    <property type="molecule type" value="Genomic_DNA"/>
</dbReference>
<name>A0A1H9I719_9GAMM</name>
<dbReference type="InterPro" id="IPR005119">
    <property type="entry name" value="LysR_subst-bd"/>
</dbReference>
<keyword evidence="7" id="KW-1185">Reference proteome</keyword>
<dbReference type="InterPro" id="IPR000847">
    <property type="entry name" value="LysR_HTH_N"/>
</dbReference>
<dbReference type="Pfam" id="PF03466">
    <property type="entry name" value="LysR_substrate"/>
    <property type="match status" value="1"/>
</dbReference>
<protein>
    <submittedName>
        <fullName evidence="6">DNA-binding transcriptional regulator, LysR family</fullName>
    </submittedName>
</protein>
<dbReference type="Gene3D" id="3.40.190.290">
    <property type="match status" value="1"/>
</dbReference>
<comment type="similarity">
    <text evidence="1">Belongs to the LysR transcriptional regulatory family.</text>
</comment>
<dbReference type="SUPFAM" id="SSF46785">
    <property type="entry name" value="Winged helix' DNA-binding domain"/>
    <property type="match status" value="1"/>
</dbReference>
<keyword evidence="4" id="KW-0804">Transcription</keyword>
<evidence type="ECO:0000313" key="7">
    <source>
        <dbReference type="Proteomes" id="UP000198749"/>
    </source>
</evidence>
<dbReference type="PANTHER" id="PTHR30537:SF5">
    <property type="entry name" value="HTH-TYPE TRANSCRIPTIONAL ACTIVATOR TTDR-RELATED"/>
    <property type="match status" value="1"/>
</dbReference>
<evidence type="ECO:0000313" key="6">
    <source>
        <dbReference type="EMBL" id="SEQ70367.1"/>
    </source>
</evidence>
<dbReference type="SUPFAM" id="SSF53850">
    <property type="entry name" value="Periplasmic binding protein-like II"/>
    <property type="match status" value="1"/>
</dbReference>
<dbReference type="STRING" id="355243.SAMN03080615_02470"/>
<keyword evidence="3 6" id="KW-0238">DNA-binding</keyword>
<dbReference type="InterPro" id="IPR058163">
    <property type="entry name" value="LysR-type_TF_proteobact-type"/>
</dbReference>
<sequence length="307" mass="34579">MRKNEQYSLMYEMAVFVEVVNRGSFTAAAGALGSSTSSVSRSVTKLENQLSTNLLQRTTRKLRLTSSGEQVYTRCKQMIEGAELVLDICDSLKQEIEGDISICVPKAVGSTVIHPLLPEFLQRYPKVNVQMNLDDRALDLIDNGIDLALRITDQPPPGLMGRELFRLDHVICASMEYLQQHGLPEHPKELKDHSCIYLGNNPADSRWRLKKDGQIIDIDVRGRYAANHTQVRLDAVKRGIGIGTLPDFTARPDLEAGNIIQLFPDWEFITNYQGGVWVLYPPTRHLPQRLRVLVDFLKEKLLNPGVS</sequence>
<evidence type="ECO:0000259" key="5">
    <source>
        <dbReference type="PROSITE" id="PS50931"/>
    </source>
</evidence>
<dbReference type="GO" id="GO:0043565">
    <property type="term" value="F:sequence-specific DNA binding"/>
    <property type="evidence" value="ECO:0007669"/>
    <property type="project" value="TreeGrafter"/>
</dbReference>
<organism evidence="6 7">
    <name type="scientific">Amphritea atlantica</name>
    <dbReference type="NCBI Taxonomy" id="355243"/>
    <lineage>
        <taxon>Bacteria</taxon>
        <taxon>Pseudomonadati</taxon>
        <taxon>Pseudomonadota</taxon>
        <taxon>Gammaproteobacteria</taxon>
        <taxon>Oceanospirillales</taxon>
        <taxon>Oceanospirillaceae</taxon>
        <taxon>Amphritea</taxon>
    </lineage>
</organism>
<dbReference type="FunFam" id="1.10.10.10:FF:000001">
    <property type="entry name" value="LysR family transcriptional regulator"/>
    <property type="match status" value="1"/>
</dbReference>
<evidence type="ECO:0000256" key="1">
    <source>
        <dbReference type="ARBA" id="ARBA00009437"/>
    </source>
</evidence>
<evidence type="ECO:0000256" key="2">
    <source>
        <dbReference type="ARBA" id="ARBA00023015"/>
    </source>
</evidence>
<proteinExistence type="inferred from homology"/>
<dbReference type="AlphaFoldDB" id="A0A1H9I719"/>
<evidence type="ECO:0000256" key="3">
    <source>
        <dbReference type="ARBA" id="ARBA00023125"/>
    </source>
</evidence>
<evidence type="ECO:0000256" key="4">
    <source>
        <dbReference type="ARBA" id="ARBA00023163"/>
    </source>
</evidence>
<dbReference type="Pfam" id="PF00126">
    <property type="entry name" value="HTH_1"/>
    <property type="match status" value="1"/>
</dbReference>
<accession>A0A1H9I719</accession>
<keyword evidence="2" id="KW-0805">Transcription regulation</keyword>
<dbReference type="InterPro" id="IPR036390">
    <property type="entry name" value="WH_DNA-bd_sf"/>
</dbReference>
<dbReference type="RefSeq" id="WP_217647431.1">
    <property type="nucleotide sequence ID" value="NZ_AP025284.1"/>
</dbReference>
<feature type="domain" description="HTH lysR-type" evidence="5">
    <location>
        <begin position="13"/>
        <end position="65"/>
    </location>
</feature>
<dbReference type="PANTHER" id="PTHR30537">
    <property type="entry name" value="HTH-TYPE TRANSCRIPTIONAL REGULATOR"/>
    <property type="match status" value="1"/>
</dbReference>
<dbReference type="Proteomes" id="UP000198749">
    <property type="component" value="Unassembled WGS sequence"/>
</dbReference>
<gene>
    <name evidence="6" type="ORF">SAMN03080615_02470</name>
</gene>
<dbReference type="CDD" id="cd08422">
    <property type="entry name" value="PBP2_CrgA_like"/>
    <property type="match status" value="1"/>
</dbReference>
<dbReference type="GO" id="GO:0003700">
    <property type="term" value="F:DNA-binding transcription factor activity"/>
    <property type="evidence" value="ECO:0007669"/>
    <property type="project" value="InterPro"/>
</dbReference>
<dbReference type="GO" id="GO:0006351">
    <property type="term" value="P:DNA-templated transcription"/>
    <property type="evidence" value="ECO:0007669"/>
    <property type="project" value="TreeGrafter"/>
</dbReference>
<dbReference type="PROSITE" id="PS50931">
    <property type="entry name" value="HTH_LYSR"/>
    <property type="match status" value="1"/>
</dbReference>